<reference evidence="8" key="1">
    <citation type="journal article" date="2014" name="Genome Announc.">
        <title>Draft Genome Sequence of Clostridium straminisolvens Strain JCM 21531T, Isolated from a Cellulose-Degrading Bacterial Community.</title>
        <authorList>
            <person name="Yuki M."/>
            <person name="Oshima K."/>
            <person name="Suda W."/>
            <person name="Sakamoto M."/>
            <person name="Kitamura K."/>
            <person name="Iida T."/>
            <person name="Hattori M."/>
            <person name="Ohkuma M."/>
        </authorList>
    </citation>
    <scope>NUCLEOTIDE SEQUENCE [LARGE SCALE GENOMIC DNA]</scope>
    <source>
        <strain evidence="8">JCM 21531</strain>
    </source>
</reference>
<keyword evidence="9" id="KW-1185">Reference proteome</keyword>
<keyword evidence="2" id="KW-0808">Transferase</keyword>
<dbReference type="GO" id="GO:0006164">
    <property type="term" value="P:purine nucleotide biosynthetic process"/>
    <property type="evidence" value="ECO:0007669"/>
    <property type="project" value="TreeGrafter"/>
</dbReference>
<feature type="domain" description="Ribose-phosphate pyrophosphokinase N-terminal" evidence="7">
    <location>
        <begin position="8"/>
        <end position="83"/>
    </location>
</feature>
<evidence type="ECO:0000256" key="1">
    <source>
        <dbReference type="ARBA" id="ARBA00013247"/>
    </source>
</evidence>
<evidence type="ECO:0000256" key="6">
    <source>
        <dbReference type="ARBA" id="ARBA00022840"/>
    </source>
</evidence>
<evidence type="ECO:0000256" key="4">
    <source>
        <dbReference type="ARBA" id="ARBA00022741"/>
    </source>
</evidence>
<dbReference type="Proteomes" id="UP000019109">
    <property type="component" value="Unassembled WGS sequence"/>
</dbReference>
<dbReference type="SUPFAM" id="SSF53271">
    <property type="entry name" value="PRTase-like"/>
    <property type="match status" value="1"/>
</dbReference>
<proteinExistence type="predicted"/>
<evidence type="ECO:0000256" key="2">
    <source>
        <dbReference type="ARBA" id="ARBA00022679"/>
    </source>
</evidence>
<keyword evidence="4" id="KW-0547">Nucleotide-binding</keyword>
<keyword evidence="6" id="KW-0067">ATP-binding</keyword>
<dbReference type="InterPro" id="IPR029057">
    <property type="entry name" value="PRTase-like"/>
</dbReference>
<evidence type="ECO:0000256" key="5">
    <source>
        <dbReference type="ARBA" id="ARBA00022777"/>
    </source>
</evidence>
<dbReference type="EMBL" id="BAVR01000005">
    <property type="protein sequence ID" value="GAE87239.1"/>
    <property type="molecule type" value="Genomic_DNA"/>
</dbReference>
<dbReference type="GO" id="GO:0005524">
    <property type="term" value="F:ATP binding"/>
    <property type="evidence" value="ECO:0007669"/>
    <property type="project" value="UniProtKB-KW"/>
</dbReference>
<dbReference type="STRING" id="1294263.JCM21531_592"/>
<dbReference type="InterPro" id="IPR005946">
    <property type="entry name" value="Rib-P_diPkinase"/>
</dbReference>
<protein>
    <recommendedName>
        <fullName evidence="1">ribose-phosphate diphosphokinase</fullName>
        <ecNumber evidence="1">2.7.6.1</ecNumber>
    </recommendedName>
</protein>
<dbReference type="EC" id="2.7.6.1" evidence="1"/>
<gene>
    <name evidence="8" type="ORF">JCM21531_592</name>
</gene>
<dbReference type="GO" id="GO:0000287">
    <property type="term" value="F:magnesium ion binding"/>
    <property type="evidence" value="ECO:0007669"/>
    <property type="project" value="InterPro"/>
</dbReference>
<dbReference type="InterPro" id="IPR029099">
    <property type="entry name" value="Pribosyltran_N"/>
</dbReference>
<dbReference type="FunFam" id="3.40.50.2020:FF:000014">
    <property type="entry name" value="Ribose-phosphate pyrophosphokinase 1"/>
    <property type="match status" value="1"/>
</dbReference>
<accession>W4V3D1</accession>
<dbReference type="GO" id="GO:0004749">
    <property type="term" value="F:ribose phosphate diphosphokinase activity"/>
    <property type="evidence" value="ECO:0007669"/>
    <property type="project" value="UniProtKB-EC"/>
</dbReference>
<dbReference type="GO" id="GO:0002189">
    <property type="term" value="C:ribose phosphate diphosphokinase complex"/>
    <property type="evidence" value="ECO:0007669"/>
    <property type="project" value="TreeGrafter"/>
</dbReference>
<dbReference type="Gene3D" id="3.40.50.2020">
    <property type="match status" value="1"/>
</dbReference>
<keyword evidence="5 8" id="KW-0418">Kinase</keyword>
<dbReference type="GO" id="GO:0005737">
    <property type="term" value="C:cytoplasm"/>
    <property type="evidence" value="ECO:0007669"/>
    <property type="project" value="TreeGrafter"/>
</dbReference>
<evidence type="ECO:0000259" key="7">
    <source>
        <dbReference type="Pfam" id="PF13793"/>
    </source>
</evidence>
<evidence type="ECO:0000256" key="3">
    <source>
        <dbReference type="ARBA" id="ARBA00022727"/>
    </source>
</evidence>
<name>W4V3D1_9FIRM</name>
<evidence type="ECO:0000313" key="8">
    <source>
        <dbReference type="EMBL" id="GAE87239.1"/>
    </source>
</evidence>
<keyword evidence="3" id="KW-0545">Nucleotide biosynthesis</keyword>
<organism evidence="8 9">
    <name type="scientific">Acetivibrio straminisolvens JCM 21531</name>
    <dbReference type="NCBI Taxonomy" id="1294263"/>
    <lineage>
        <taxon>Bacteria</taxon>
        <taxon>Bacillati</taxon>
        <taxon>Bacillota</taxon>
        <taxon>Clostridia</taxon>
        <taxon>Eubacteriales</taxon>
        <taxon>Oscillospiraceae</taxon>
        <taxon>Acetivibrio</taxon>
    </lineage>
</organism>
<dbReference type="GO" id="GO:0016301">
    <property type="term" value="F:kinase activity"/>
    <property type="evidence" value="ECO:0007669"/>
    <property type="project" value="UniProtKB-KW"/>
</dbReference>
<evidence type="ECO:0000313" key="9">
    <source>
        <dbReference type="Proteomes" id="UP000019109"/>
    </source>
</evidence>
<dbReference type="PANTHER" id="PTHR10210:SF32">
    <property type="entry name" value="RIBOSE-PHOSPHATE PYROPHOSPHOKINASE 2"/>
    <property type="match status" value="1"/>
</dbReference>
<dbReference type="AlphaFoldDB" id="W4V3D1"/>
<sequence>MNLHGKDIKIFAGNSNRELALEIAEKIGLPLGLANVGKFSDGETAININEVVRGSDVFIIQSTCPPVNDNLVELLIMIDALKRLQQEG</sequence>
<dbReference type="PANTHER" id="PTHR10210">
    <property type="entry name" value="RIBOSE-PHOSPHATE DIPHOSPHOKINASE FAMILY MEMBER"/>
    <property type="match status" value="1"/>
</dbReference>
<dbReference type="GO" id="GO:0006015">
    <property type="term" value="P:5-phosphoribose 1-diphosphate biosynthetic process"/>
    <property type="evidence" value="ECO:0007669"/>
    <property type="project" value="TreeGrafter"/>
</dbReference>
<comment type="caution">
    <text evidence="8">The sequence shown here is derived from an EMBL/GenBank/DDBJ whole genome shotgun (WGS) entry which is preliminary data.</text>
</comment>
<dbReference type="SMART" id="SM01400">
    <property type="entry name" value="Pribosyltran_N"/>
    <property type="match status" value="1"/>
</dbReference>
<dbReference type="Pfam" id="PF13793">
    <property type="entry name" value="Pribosyltran_N"/>
    <property type="match status" value="1"/>
</dbReference>